<accession>A0A8R2JLM0</accession>
<evidence type="ECO:0000313" key="1">
    <source>
        <dbReference type="EnsemblMetazoa" id="XP_029341529.1"/>
    </source>
</evidence>
<dbReference type="Proteomes" id="UP000007819">
    <property type="component" value="Chromosome X"/>
</dbReference>
<dbReference type="Pfam" id="PF14469">
    <property type="entry name" value="AKAP28"/>
    <property type="match status" value="1"/>
</dbReference>
<dbReference type="InterPro" id="IPR053084">
    <property type="entry name" value="AKAP"/>
</dbReference>
<dbReference type="GO" id="GO:0034237">
    <property type="term" value="F:protein kinase A regulatory subunit binding"/>
    <property type="evidence" value="ECO:0007669"/>
    <property type="project" value="TreeGrafter"/>
</dbReference>
<dbReference type="PANTHER" id="PTHR35075:SF1">
    <property type="entry name" value="A-KINASE ANCHOR PROTEIN 14"/>
    <property type="match status" value="1"/>
</dbReference>
<reference evidence="1" key="2">
    <citation type="submission" date="2022-06" db="UniProtKB">
        <authorList>
            <consortium name="EnsemblMetazoa"/>
        </authorList>
    </citation>
    <scope>IDENTIFICATION</scope>
</reference>
<organism evidence="1 2">
    <name type="scientific">Acyrthosiphon pisum</name>
    <name type="common">Pea aphid</name>
    <dbReference type="NCBI Taxonomy" id="7029"/>
    <lineage>
        <taxon>Eukaryota</taxon>
        <taxon>Metazoa</taxon>
        <taxon>Ecdysozoa</taxon>
        <taxon>Arthropoda</taxon>
        <taxon>Hexapoda</taxon>
        <taxon>Insecta</taxon>
        <taxon>Pterygota</taxon>
        <taxon>Neoptera</taxon>
        <taxon>Paraneoptera</taxon>
        <taxon>Hemiptera</taxon>
        <taxon>Sternorrhyncha</taxon>
        <taxon>Aphidomorpha</taxon>
        <taxon>Aphidoidea</taxon>
        <taxon>Aphididae</taxon>
        <taxon>Macrosiphini</taxon>
        <taxon>Acyrthosiphon</taxon>
    </lineage>
</organism>
<dbReference type="GeneID" id="100571970"/>
<protein>
    <submittedName>
        <fullName evidence="1">Uncharacterized protein</fullName>
    </submittedName>
</protein>
<dbReference type="AlphaFoldDB" id="A0A8R2JLM0"/>
<name>A0A8R2JLM0_ACYPI</name>
<dbReference type="RefSeq" id="XP_029341529.1">
    <property type="nucleotide sequence ID" value="XM_029485669.1"/>
</dbReference>
<dbReference type="KEGG" id="api:100571970"/>
<dbReference type="OrthoDB" id="2148342at2759"/>
<dbReference type="InterPro" id="IPR025663">
    <property type="entry name" value="AKAP_28"/>
</dbReference>
<dbReference type="GO" id="GO:0005952">
    <property type="term" value="C:cAMP-dependent protein kinase complex"/>
    <property type="evidence" value="ECO:0007669"/>
    <property type="project" value="TreeGrafter"/>
</dbReference>
<dbReference type="PANTHER" id="PTHR35075">
    <property type="entry name" value="A-KINASE ANCHOR PROTEIN 14"/>
    <property type="match status" value="1"/>
</dbReference>
<dbReference type="EnsemblMetazoa" id="XM_029485669.1">
    <property type="protein sequence ID" value="XP_029341529.1"/>
    <property type="gene ID" value="LOC100571970"/>
</dbReference>
<evidence type="ECO:0000313" key="2">
    <source>
        <dbReference type="Proteomes" id="UP000007819"/>
    </source>
</evidence>
<proteinExistence type="predicted"/>
<keyword evidence="2" id="KW-1185">Reference proteome</keyword>
<reference evidence="2" key="1">
    <citation type="submission" date="2010-06" db="EMBL/GenBank/DDBJ databases">
        <authorList>
            <person name="Jiang H."/>
            <person name="Abraham K."/>
            <person name="Ali S."/>
            <person name="Alsbrooks S.L."/>
            <person name="Anim B.N."/>
            <person name="Anosike U.S."/>
            <person name="Attaway T."/>
            <person name="Bandaranaike D.P."/>
            <person name="Battles P.K."/>
            <person name="Bell S.N."/>
            <person name="Bell A.V."/>
            <person name="Beltran B."/>
            <person name="Bickham C."/>
            <person name="Bustamante Y."/>
            <person name="Caleb T."/>
            <person name="Canada A."/>
            <person name="Cardenas V."/>
            <person name="Carter K."/>
            <person name="Chacko J."/>
            <person name="Chandrabose M.N."/>
            <person name="Chavez D."/>
            <person name="Chavez A."/>
            <person name="Chen L."/>
            <person name="Chu H.-S."/>
            <person name="Claassen K.J."/>
            <person name="Cockrell R."/>
            <person name="Collins M."/>
            <person name="Cooper J.A."/>
            <person name="Cree A."/>
            <person name="Curry S.M."/>
            <person name="Da Y."/>
            <person name="Dao M.D."/>
            <person name="Das B."/>
            <person name="Davila M.-L."/>
            <person name="Davy-Carroll L."/>
            <person name="Denson S."/>
            <person name="Dinh H."/>
            <person name="Ebong V.E."/>
            <person name="Edwards J.R."/>
            <person name="Egan A."/>
            <person name="El-Daye J."/>
            <person name="Escobedo L."/>
            <person name="Fernandez S."/>
            <person name="Fernando P.R."/>
            <person name="Flagg N."/>
            <person name="Forbes L.D."/>
            <person name="Fowler R.G."/>
            <person name="Fu Q."/>
            <person name="Gabisi R.A."/>
            <person name="Ganer J."/>
            <person name="Garbino Pronczuk A."/>
            <person name="Garcia R.M."/>
            <person name="Garner T."/>
            <person name="Garrett T.E."/>
            <person name="Gonzalez D.A."/>
            <person name="Hamid H."/>
            <person name="Hawkins E.S."/>
            <person name="Hirani K."/>
            <person name="Hogues M.E."/>
            <person name="Hollins B."/>
            <person name="Hsiao C.-H."/>
            <person name="Jabil R."/>
            <person name="James M.L."/>
            <person name="Jhangiani S.N."/>
            <person name="Johnson B."/>
            <person name="Johnson Q."/>
            <person name="Joshi V."/>
            <person name="Kalu J.B."/>
            <person name="Kam C."/>
            <person name="Kashfia A."/>
            <person name="Keebler J."/>
            <person name="Kisamo H."/>
            <person name="Kovar C.L."/>
            <person name="Lago L.A."/>
            <person name="Lai C.-Y."/>
            <person name="Laidlaw J."/>
            <person name="Lara F."/>
            <person name="Le T.-K."/>
            <person name="Lee S.L."/>
            <person name="Legall F.H."/>
            <person name="Lemon S.J."/>
            <person name="Lewis L.R."/>
            <person name="Li B."/>
            <person name="Liu Y."/>
            <person name="Liu Y.-S."/>
            <person name="Lopez J."/>
            <person name="Lozado R.J."/>
            <person name="Lu J."/>
            <person name="Madu R.C."/>
            <person name="Maheshwari M."/>
            <person name="Maheshwari R."/>
            <person name="Malloy K."/>
            <person name="Martinez E."/>
            <person name="Mathew T."/>
            <person name="Mercado I.C."/>
            <person name="Mercado C."/>
            <person name="Meyer B."/>
            <person name="Montgomery K."/>
            <person name="Morgan M.B."/>
            <person name="Munidasa M."/>
            <person name="Nazareth L.V."/>
            <person name="Nelson J."/>
            <person name="Ng B.M."/>
            <person name="Nguyen N.B."/>
            <person name="Nguyen P.Q."/>
            <person name="Nguyen T."/>
            <person name="Obregon M."/>
            <person name="Okwuonu G.O."/>
            <person name="Onwere C.G."/>
            <person name="Orozco G."/>
            <person name="Parra A."/>
            <person name="Patel S."/>
            <person name="Patil S."/>
            <person name="Perez A."/>
            <person name="Perez Y."/>
            <person name="Pham C."/>
            <person name="Primus E.L."/>
            <person name="Pu L.-L."/>
            <person name="Puazo M."/>
            <person name="Qin X."/>
            <person name="Quiroz J.B."/>
            <person name="Reese J."/>
            <person name="Richards S."/>
            <person name="Rives C.M."/>
            <person name="Robberts R."/>
            <person name="Ruiz S.J."/>
            <person name="Ruiz M.J."/>
            <person name="Santibanez J."/>
            <person name="Schneider B.W."/>
            <person name="Sisson I."/>
            <person name="Smith M."/>
            <person name="Sodergren E."/>
            <person name="Song X.-Z."/>
            <person name="Song B.B."/>
            <person name="Summersgill H."/>
            <person name="Thelus R."/>
            <person name="Thornton R.D."/>
            <person name="Trejos Z.Y."/>
            <person name="Usmani K."/>
            <person name="Vattathil S."/>
            <person name="Villasana D."/>
            <person name="Walker D.L."/>
            <person name="Wang S."/>
            <person name="Wang K."/>
            <person name="White C.S."/>
            <person name="Williams A.C."/>
            <person name="Williamson J."/>
            <person name="Wilson K."/>
            <person name="Woghiren I.O."/>
            <person name="Woodworth J.R."/>
            <person name="Worley K.C."/>
            <person name="Wright R.A."/>
            <person name="Wu W."/>
            <person name="Young L."/>
            <person name="Zhang L."/>
            <person name="Zhang J."/>
            <person name="Zhu Y."/>
            <person name="Muzny D.M."/>
            <person name="Weinstock G."/>
            <person name="Gibbs R.A."/>
        </authorList>
    </citation>
    <scope>NUCLEOTIDE SEQUENCE [LARGE SCALE GENOMIC DNA]</scope>
    <source>
        <strain evidence="2">LSR1</strain>
    </source>
</reference>
<sequence>MDLIENNKVKDKDSSKTVILWKNEIPLVKYPSVSLLENFHQRNEHLYKEPTGISEHYLNSVLKTSEDFVSGVIADSKRALQCYLQMNKLGFPNSGYDSENKVIKMNALQACKDRVRLDSNHSLFSNPSWLNENGIFDDQVAIANISSYIKQHWNLEKKYLYTVEKSLIKMFDISSHGYKAEFSMSTNEYPIPQVTISAFFTVNETHVLSLPAVYIKYQLEMDRRVYVVGRHSFNKKHFERQFKMKRDLYMDINKYTGWSSSGPSLQKTE</sequence>